<comment type="caution">
    <text evidence="3">The sequence shown here is derived from an EMBL/GenBank/DDBJ whole genome shotgun (WGS) entry which is preliminary data.</text>
</comment>
<dbReference type="Proteomes" id="UP001221898">
    <property type="component" value="Unassembled WGS sequence"/>
</dbReference>
<feature type="region of interest" description="Disordered" evidence="1">
    <location>
        <begin position="65"/>
        <end position="99"/>
    </location>
</feature>
<evidence type="ECO:0000313" key="3">
    <source>
        <dbReference type="EMBL" id="KAJ8385980.1"/>
    </source>
</evidence>
<dbReference type="EMBL" id="JAINUG010000237">
    <property type="protein sequence ID" value="KAJ8385980.1"/>
    <property type="molecule type" value="Genomic_DNA"/>
</dbReference>
<evidence type="ECO:0000256" key="1">
    <source>
        <dbReference type="SAM" id="MobiDB-lite"/>
    </source>
</evidence>
<evidence type="ECO:0000313" key="4">
    <source>
        <dbReference type="Proteomes" id="UP001221898"/>
    </source>
</evidence>
<protein>
    <recommendedName>
        <fullName evidence="5">Secreted protein</fullName>
    </recommendedName>
</protein>
<name>A0AAD7W786_9TELE</name>
<gene>
    <name evidence="3" type="ORF">AAFF_G00178010</name>
</gene>
<sequence length="99" mass="10533">MAGRCAAHCYTADVRQHAAFPLLLLLLVRDLHNASRTDTLPCAPCPSTGDQRTVSRVTARLPTAASALRGAAPDRELNSVSTQFSSAQDLGGRGREWTG</sequence>
<proteinExistence type="predicted"/>
<keyword evidence="4" id="KW-1185">Reference proteome</keyword>
<evidence type="ECO:0000256" key="2">
    <source>
        <dbReference type="SAM" id="SignalP"/>
    </source>
</evidence>
<keyword evidence="2" id="KW-0732">Signal</keyword>
<feature type="signal peptide" evidence="2">
    <location>
        <begin position="1"/>
        <end position="34"/>
    </location>
</feature>
<reference evidence="3" key="1">
    <citation type="journal article" date="2023" name="Science">
        <title>Genome structures resolve the early diversification of teleost fishes.</title>
        <authorList>
            <person name="Parey E."/>
            <person name="Louis A."/>
            <person name="Montfort J."/>
            <person name="Bouchez O."/>
            <person name="Roques C."/>
            <person name="Iampietro C."/>
            <person name="Lluch J."/>
            <person name="Castinel A."/>
            <person name="Donnadieu C."/>
            <person name="Desvignes T."/>
            <person name="Floi Bucao C."/>
            <person name="Jouanno E."/>
            <person name="Wen M."/>
            <person name="Mejri S."/>
            <person name="Dirks R."/>
            <person name="Jansen H."/>
            <person name="Henkel C."/>
            <person name="Chen W.J."/>
            <person name="Zahm M."/>
            <person name="Cabau C."/>
            <person name="Klopp C."/>
            <person name="Thompson A.W."/>
            <person name="Robinson-Rechavi M."/>
            <person name="Braasch I."/>
            <person name="Lecointre G."/>
            <person name="Bobe J."/>
            <person name="Postlethwait J.H."/>
            <person name="Berthelot C."/>
            <person name="Roest Crollius H."/>
            <person name="Guiguen Y."/>
        </authorList>
    </citation>
    <scope>NUCLEOTIDE SEQUENCE</scope>
    <source>
        <strain evidence="3">NC1722</strain>
    </source>
</reference>
<feature type="compositionally biased region" description="Polar residues" evidence="1">
    <location>
        <begin position="78"/>
        <end position="88"/>
    </location>
</feature>
<organism evidence="3 4">
    <name type="scientific">Aldrovandia affinis</name>
    <dbReference type="NCBI Taxonomy" id="143900"/>
    <lineage>
        <taxon>Eukaryota</taxon>
        <taxon>Metazoa</taxon>
        <taxon>Chordata</taxon>
        <taxon>Craniata</taxon>
        <taxon>Vertebrata</taxon>
        <taxon>Euteleostomi</taxon>
        <taxon>Actinopterygii</taxon>
        <taxon>Neopterygii</taxon>
        <taxon>Teleostei</taxon>
        <taxon>Notacanthiformes</taxon>
        <taxon>Halosauridae</taxon>
        <taxon>Aldrovandia</taxon>
    </lineage>
</organism>
<feature type="chain" id="PRO_5041945758" description="Secreted protein" evidence="2">
    <location>
        <begin position="35"/>
        <end position="99"/>
    </location>
</feature>
<dbReference type="AlphaFoldDB" id="A0AAD7W786"/>
<evidence type="ECO:0008006" key="5">
    <source>
        <dbReference type="Google" id="ProtNLM"/>
    </source>
</evidence>
<accession>A0AAD7W786</accession>